<comment type="function">
    <text evidence="5 6">Acetylates the N-terminal alanine of ribosomal protein bS18.</text>
</comment>
<keyword evidence="2 5" id="KW-0963">Cytoplasm</keyword>
<dbReference type="GO" id="GO:0005737">
    <property type="term" value="C:cytoplasm"/>
    <property type="evidence" value="ECO:0007669"/>
    <property type="project" value="UniProtKB-SubCell"/>
</dbReference>
<protein>
    <recommendedName>
        <fullName evidence="5 6">[Ribosomal protein bS18]-alanine N-acetyltransferase</fullName>
        <ecNumber evidence="5 6">2.3.1.266</ecNumber>
    </recommendedName>
</protein>
<keyword evidence="4 5" id="KW-0012">Acyltransferase</keyword>
<feature type="active site" description="Proton donor" evidence="5">
    <location>
        <position position="117"/>
    </location>
</feature>
<dbReference type="InterPro" id="IPR006464">
    <property type="entry name" value="AcTrfase_RimI/Ard1"/>
</dbReference>
<dbReference type="Gene3D" id="3.40.630.30">
    <property type="match status" value="1"/>
</dbReference>
<dbReference type="Proteomes" id="UP000241193">
    <property type="component" value="Unassembled WGS sequence"/>
</dbReference>
<comment type="catalytic activity">
    <reaction evidence="5 6">
        <text>N-terminal L-alanyl-[ribosomal protein bS18] + acetyl-CoA = N-terminal N(alpha)-acetyl-L-alanyl-[ribosomal protein bS18] + CoA + H(+)</text>
        <dbReference type="Rhea" id="RHEA:43756"/>
        <dbReference type="Rhea" id="RHEA-COMP:10676"/>
        <dbReference type="Rhea" id="RHEA-COMP:10677"/>
        <dbReference type="ChEBI" id="CHEBI:15378"/>
        <dbReference type="ChEBI" id="CHEBI:57287"/>
        <dbReference type="ChEBI" id="CHEBI:57288"/>
        <dbReference type="ChEBI" id="CHEBI:64718"/>
        <dbReference type="ChEBI" id="CHEBI:83683"/>
        <dbReference type="EC" id="2.3.1.266"/>
    </reaction>
</comment>
<gene>
    <name evidence="5 8" type="primary">rimI</name>
    <name evidence="8" type="ORF">C8261_00900</name>
</gene>
<comment type="caution">
    <text evidence="8">The sequence shown here is derived from an EMBL/GenBank/DDBJ whole genome shotgun (WGS) entry which is preliminary data.</text>
</comment>
<dbReference type="PROSITE" id="PS51186">
    <property type="entry name" value="GNAT"/>
    <property type="match status" value="1"/>
</dbReference>
<dbReference type="AlphaFoldDB" id="A0A2T4IKD6"/>
<evidence type="ECO:0000256" key="6">
    <source>
        <dbReference type="RuleBase" id="RU363094"/>
    </source>
</evidence>
<dbReference type="EMBL" id="PZKC01000001">
    <property type="protein sequence ID" value="PTD98231.1"/>
    <property type="molecule type" value="Genomic_DNA"/>
</dbReference>
<dbReference type="Pfam" id="PF00583">
    <property type="entry name" value="Acetyltransf_1"/>
    <property type="match status" value="1"/>
</dbReference>
<keyword evidence="9" id="KW-1185">Reference proteome</keyword>
<reference evidence="8 9" key="1">
    <citation type="submission" date="2018-03" db="EMBL/GenBank/DDBJ databases">
        <authorList>
            <person name="Keele B.F."/>
        </authorList>
    </citation>
    <scope>NUCLEOTIDE SEQUENCE [LARGE SCALE GENOMIC DNA]</scope>
    <source>
        <strain evidence="8 9">D20</strain>
    </source>
</reference>
<comment type="similarity">
    <text evidence="1 5 6">Belongs to the acetyltransferase family. RimI subfamily.</text>
</comment>
<dbReference type="CDD" id="cd04301">
    <property type="entry name" value="NAT_SF"/>
    <property type="match status" value="1"/>
</dbReference>
<keyword evidence="3 5" id="KW-0808">Transferase</keyword>
<evidence type="ECO:0000256" key="2">
    <source>
        <dbReference type="ARBA" id="ARBA00022490"/>
    </source>
</evidence>
<dbReference type="InterPro" id="IPR043690">
    <property type="entry name" value="RimI"/>
</dbReference>
<comment type="caution">
    <text evidence="5">Lacks conserved residue(s) required for the propagation of feature annotation.</text>
</comment>
<feature type="domain" description="N-acetyltransferase" evidence="7">
    <location>
        <begin position="4"/>
        <end position="148"/>
    </location>
</feature>
<proteinExistence type="inferred from homology"/>
<dbReference type="HAMAP" id="MF_02210">
    <property type="entry name" value="RimI"/>
    <property type="match status" value="1"/>
</dbReference>
<feature type="active site" description="Proton acceptor" evidence="5">
    <location>
        <position position="105"/>
    </location>
</feature>
<evidence type="ECO:0000313" key="9">
    <source>
        <dbReference type="Proteomes" id="UP000241193"/>
    </source>
</evidence>
<dbReference type="InterPro" id="IPR016181">
    <property type="entry name" value="Acyl_CoA_acyltransferase"/>
</dbReference>
<dbReference type="EC" id="2.3.1.266" evidence="5 6"/>
<dbReference type="PANTHER" id="PTHR43420:SF51">
    <property type="entry name" value="PEPTIDYL-LYSINE N-ACETYLTRANSFERASE YIAC"/>
    <property type="match status" value="1"/>
</dbReference>
<evidence type="ECO:0000313" key="8">
    <source>
        <dbReference type="EMBL" id="PTD98231.1"/>
    </source>
</evidence>
<evidence type="ECO:0000256" key="1">
    <source>
        <dbReference type="ARBA" id="ARBA00005395"/>
    </source>
</evidence>
<comment type="subcellular location">
    <subcellularLocation>
        <location evidence="5 6">Cytoplasm</location>
    </subcellularLocation>
</comment>
<dbReference type="InterPro" id="IPR050680">
    <property type="entry name" value="YpeA/RimI_acetyltransf"/>
</dbReference>
<reference evidence="8 9" key="2">
    <citation type="submission" date="2018-04" db="EMBL/GenBank/DDBJ databases">
        <title>Thauera lacus sp. nov., isolated from an saline lake in Inner Mongolia, China.</title>
        <authorList>
            <person name="Liang Q.-Y."/>
        </authorList>
    </citation>
    <scope>NUCLEOTIDE SEQUENCE [LARGE SCALE GENOMIC DNA]</scope>
    <source>
        <strain evidence="8 9">D20</strain>
    </source>
</reference>
<dbReference type="PANTHER" id="PTHR43420">
    <property type="entry name" value="ACETYLTRANSFERASE"/>
    <property type="match status" value="1"/>
</dbReference>
<dbReference type="GO" id="GO:0008999">
    <property type="term" value="F:protein-N-terminal-alanine acetyltransferase activity"/>
    <property type="evidence" value="ECO:0007669"/>
    <property type="project" value="UniProtKB-UniRule"/>
</dbReference>
<evidence type="ECO:0000256" key="3">
    <source>
        <dbReference type="ARBA" id="ARBA00022679"/>
    </source>
</evidence>
<name>A0A2T4IKD6_9RHOO</name>
<evidence type="ECO:0000259" key="7">
    <source>
        <dbReference type="PROSITE" id="PS51186"/>
    </source>
</evidence>
<feature type="binding site" evidence="5">
    <location>
        <position position="110"/>
    </location>
    <ligand>
        <name>acetyl-CoA</name>
        <dbReference type="ChEBI" id="CHEBI:57288"/>
    </ligand>
</feature>
<dbReference type="InterPro" id="IPR000182">
    <property type="entry name" value="GNAT_dom"/>
</dbReference>
<evidence type="ECO:0000256" key="4">
    <source>
        <dbReference type="ARBA" id="ARBA00023315"/>
    </source>
</evidence>
<dbReference type="OrthoDB" id="9796919at2"/>
<evidence type="ECO:0000256" key="5">
    <source>
        <dbReference type="HAMAP-Rule" id="MF_02210"/>
    </source>
</evidence>
<dbReference type="SUPFAM" id="SSF55729">
    <property type="entry name" value="Acyl-CoA N-acyltransferases (Nat)"/>
    <property type="match status" value="1"/>
</dbReference>
<accession>A0A2T4IKD6</accession>
<sequence length="148" mass="16448">MSGLAYRPMREGDIAWVAEQERELHLFPWTAGNFSDALQAGYSAWLQYDGEQPCAYALMLLVVDEAHLLDLSVVRSAQNRGCGRALLDHLCERARAAGATQMFLEVRPSNTAALALYRRAGFAEIGRRKGYYPALEGREDAIVMSLPL</sequence>
<organism evidence="8 9">
    <name type="scientific">Pseudothauera lacus</name>
    <dbReference type="NCBI Taxonomy" id="2136175"/>
    <lineage>
        <taxon>Bacteria</taxon>
        <taxon>Pseudomonadati</taxon>
        <taxon>Pseudomonadota</taxon>
        <taxon>Betaproteobacteria</taxon>
        <taxon>Rhodocyclales</taxon>
        <taxon>Zoogloeaceae</taxon>
        <taxon>Pseudothauera</taxon>
    </lineage>
</organism>
<dbReference type="NCBIfam" id="TIGR01575">
    <property type="entry name" value="rimI"/>
    <property type="match status" value="1"/>
</dbReference>